<gene>
    <name evidence="3" type="ORF">GBAR_LOCUS5907</name>
</gene>
<protein>
    <submittedName>
        <fullName evidence="3">UDP-N-acetyl-alpha-D-muramoyl-L-alanyl-L-glutamat e epimerase</fullName>
    </submittedName>
</protein>
<evidence type="ECO:0000259" key="2">
    <source>
        <dbReference type="Pfam" id="PF26299"/>
    </source>
</evidence>
<dbReference type="EMBL" id="CASHTH010000879">
    <property type="protein sequence ID" value="CAI8008641.1"/>
    <property type="molecule type" value="Genomic_DNA"/>
</dbReference>
<evidence type="ECO:0000259" key="1">
    <source>
        <dbReference type="Pfam" id="PF26298"/>
    </source>
</evidence>
<feature type="domain" description="MurL N-terminal" evidence="2">
    <location>
        <begin position="246"/>
        <end position="305"/>
    </location>
</feature>
<evidence type="ECO:0000313" key="3">
    <source>
        <dbReference type="EMBL" id="CAI8008641.1"/>
    </source>
</evidence>
<dbReference type="Pfam" id="PF26299">
    <property type="entry name" value="MurL_N"/>
    <property type="match status" value="1"/>
</dbReference>
<dbReference type="AlphaFoldDB" id="A0AA35RDH1"/>
<comment type="caution">
    <text evidence="3">The sequence shown here is derived from an EMBL/GenBank/DDBJ whole genome shotgun (WGS) entry which is preliminary data.</text>
</comment>
<feature type="domain" description="MurL C-terminal" evidence="1">
    <location>
        <begin position="335"/>
        <end position="408"/>
    </location>
</feature>
<name>A0AA35RDH1_GEOBA</name>
<accession>A0AA35RDH1</accession>
<dbReference type="InterPro" id="IPR058740">
    <property type="entry name" value="MurL_N"/>
</dbReference>
<reference evidence="3" key="1">
    <citation type="submission" date="2023-03" db="EMBL/GenBank/DDBJ databases">
        <authorList>
            <person name="Steffen K."/>
            <person name="Cardenas P."/>
        </authorList>
    </citation>
    <scope>NUCLEOTIDE SEQUENCE</scope>
</reference>
<organism evidence="3 4">
    <name type="scientific">Geodia barretti</name>
    <name type="common">Barrett's horny sponge</name>
    <dbReference type="NCBI Taxonomy" id="519541"/>
    <lineage>
        <taxon>Eukaryota</taxon>
        <taxon>Metazoa</taxon>
        <taxon>Porifera</taxon>
        <taxon>Demospongiae</taxon>
        <taxon>Heteroscleromorpha</taxon>
        <taxon>Tetractinellida</taxon>
        <taxon>Astrophorina</taxon>
        <taxon>Geodiidae</taxon>
        <taxon>Geodia</taxon>
    </lineage>
</organism>
<keyword evidence="4" id="KW-1185">Reference proteome</keyword>
<dbReference type="Proteomes" id="UP001174909">
    <property type="component" value="Unassembled WGS sequence"/>
</dbReference>
<dbReference type="InterPro" id="IPR058741">
    <property type="entry name" value="MurL_C"/>
</dbReference>
<evidence type="ECO:0000313" key="4">
    <source>
        <dbReference type="Proteomes" id="UP001174909"/>
    </source>
</evidence>
<sequence length="480" mass="54031">MATTSAMRVLTLESVLAAGSQLSIRYTYGKHRFSLSYWYDFDLESLDGIYGSDFVEKVFTHIAAFSIFPLCSLKPDVVDWGPYSRWHTPEFERVWNRAWSGLSGQWRYENDIPHTTAPGFVSKPSPSAINSIAIEPLTTTTTLAFFGGGKDSLVMCELLSRAGIPFSSLSFSHTVFGRTAVQHELCEKVLNVLQSEYHKHHHKLCVLDDLLESPALESIGKEVGVKTFILGDITAVLFSSLPILLYYRYTNITIGSERGSNAGNLVWDRTGEEINHQWLKSTESVSLFDDYIQQALITNAHYFSLLVPVYDAVIYSVATSQLEAATFTHSCNFVKPWCKRCPKCCYVWLMFMAFFPRDVVDEMFQGANLLDIPQNEIHFVQMLGLGSNKPFECVGDFDEVKLGFELSRRKGLQGKAMEIFKEKLLGTIDEKALTSLITKYTTVYSSESSNIPPAVWDRLLPILEQAGDDARTKIEAQIKS</sequence>
<proteinExistence type="predicted"/>
<dbReference type="Pfam" id="PF26298">
    <property type="entry name" value="MurL_epimerase_C"/>
    <property type="match status" value="1"/>
</dbReference>